<feature type="non-terminal residue" evidence="9">
    <location>
        <position position="459"/>
    </location>
</feature>
<evidence type="ECO:0000256" key="3">
    <source>
        <dbReference type="ARBA" id="ARBA00022679"/>
    </source>
</evidence>
<dbReference type="Proteomes" id="UP000243900">
    <property type="component" value="Unassembled WGS sequence"/>
</dbReference>
<keyword evidence="10" id="KW-1185">Reference proteome</keyword>
<keyword evidence="7" id="KW-0067">ATP-binding</keyword>
<reference evidence="10" key="1">
    <citation type="submission" date="2018-02" db="EMBL/GenBank/DDBJ databases">
        <title>Genome sequencing of Solimonas sp. HR-BB.</title>
        <authorList>
            <person name="Lee Y."/>
            <person name="Jeon C.O."/>
        </authorList>
    </citation>
    <scope>NUCLEOTIDE SEQUENCE [LARGE SCALE GENOMIC DNA]</scope>
    <source>
        <strain evidence="10">HR-E</strain>
    </source>
</reference>
<keyword evidence="6" id="KW-0547">Nucleotide-binding</keyword>
<accession>A0A2P6AUS0</accession>
<dbReference type="GO" id="GO:0046872">
    <property type="term" value="F:metal ion binding"/>
    <property type="evidence" value="ECO:0007669"/>
    <property type="project" value="UniProtKB-KW"/>
</dbReference>
<name>A0A2P6AUS0_9GAMM</name>
<keyword evidence="4" id="KW-0548">Nucleotidyltransferase</keyword>
<organism evidence="9 10">
    <name type="scientific">Amnimonas aquatica</name>
    <dbReference type="NCBI Taxonomy" id="2094561"/>
    <lineage>
        <taxon>Bacteria</taxon>
        <taxon>Pseudomonadati</taxon>
        <taxon>Pseudomonadota</taxon>
        <taxon>Gammaproteobacteria</taxon>
        <taxon>Moraxellales</taxon>
        <taxon>Moraxellaceae</taxon>
        <taxon>Amnimonas</taxon>
    </lineage>
</organism>
<protein>
    <submittedName>
        <fullName evidence="9">YdiU family protein</fullName>
    </submittedName>
</protein>
<evidence type="ECO:0000256" key="7">
    <source>
        <dbReference type="ARBA" id="ARBA00022840"/>
    </source>
</evidence>
<comment type="cofactor">
    <cofactor evidence="1">
        <name>Mg(2+)</name>
        <dbReference type="ChEBI" id="CHEBI:18420"/>
    </cofactor>
</comment>
<dbReference type="RefSeq" id="WP_105191171.1">
    <property type="nucleotide sequence ID" value="NZ_PTQZ01000018.1"/>
</dbReference>
<comment type="similarity">
    <text evidence="2">Belongs to the SELO family.</text>
</comment>
<dbReference type="NCBIfam" id="NF000658">
    <property type="entry name" value="PRK00029.1"/>
    <property type="match status" value="1"/>
</dbReference>
<dbReference type="PANTHER" id="PTHR32057">
    <property type="entry name" value="PROTEIN ADENYLYLTRANSFERASE SELO, MITOCHONDRIAL"/>
    <property type="match status" value="1"/>
</dbReference>
<keyword evidence="8" id="KW-0460">Magnesium</keyword>
<sequence>MLPAFDNSYIRLPEPLWRRQAPSPLRNPRLLSLNRPLLDELGLDAAWWSSPEALAGLSGHAVWPGADPVAMKYGGHQFGVWNPDLGDGRGLLLGEILAPGGQRLDLHLKGSGPTPFSRMGDGRAVLRSSVREYLAGEALHALGVPTTRALALVGSDEPVRREGVETGATLLRVADSHIRFGHFEWLHHAGHHALLPVLADYVIDRHYPECRDQPEPYQALLAGIVERTARLMAQWQCVGFAHGVMNTDNFSISGQTLDFGPYGFLEAYDPFHICNHSDHSGRYAWHMQPSIGLWNLNALAHALSPLIPVPALKECLLRYEPALIAHYDDGMRARLGLRTREDDDRQLVQDWLDLLQKGRRDLPRSFRALSESTVDDLLAGVAQTWGEQKEAAEAWLRRYRERLAREGRDEARRMADMQAVNPCYVLRNYLAELAITDANKGDTARLEELLQVVQNPFTP</sequence>
<evidence type="ECO:0000256" key="2">
    <source>
        <dbReference type="ARBA" id="ARBA00009747"/>
    </source>
</evidence>
<evidence type="ECO:0000256" key="5">
    <source>
        <dbReference type="ARBA" id="ARBA00022723"/>
    </source>
</evidence>
<dbReference type="AlphaFoldDB" id="A0A2P6AUS0"/>
<keyword evidence="5" id="KW-0479">Metal-binding</keyword>
<dbReference type="EMBL" id="PTQZ01000018">
    <property type="protein sequence ID" value="PQA50201.1"/>
    <property type="molecule type" value="Genomic_DNA"/>
</dbReference>
<evidence type="ECO:0000313" key="9">
    <source>
        <dbReference type="EMBL" id="PQA50201.1"/>
    </source>
</evidence>
<dbReference type="GO" id="GO:0070733">
    <property type="term" value="F:AMPylase activity"/>
    <property type="evidence" value="ECO:0007669"/>
    <property type="project" value="TreeGrafter"/>
</dbReference>
<dbReference type="GO" id="GO:0005524">
    <property type="term" value="F:ATP binding"/>
    <property type="evidence" value="ECO:0007669"/>
    <property type="project" value="UniProtKB-KW"/>
</dbReference>
<evidence type="ECO:0000313" key="10">
    <source>
        <dbReference type="Proteomes" id="UP000243900"/>
    </source>
</evidence>
<gene>
    <name evidence="9" type="ORF">C5O18_01845</name>
</gene>
<dbReference type="HAMAP" id="MF_00692">
    <property type="entry name" value="SelO"/>
    <property type="match status" value="1"/>
</dbReference>
<comment type="caution">
    <text evidence="9">The sequence shown here is derived from an EMBL/GenBank/DDBJ whole genome shotgun (WGS) entry which is preliminary data.</text>
</comment>
<dbReference type="Pfam" id="PF02696">
    <property type="entry name" value="SelO"/>
    <property type="match status" value="1"/>
</dbReference>
<dbReference type="PANTHER" id="PTHR32057:SF14">
    <property type="entry name" value="PROTEIN ADENYLYLTRANSFERASE SELO, MITOCHONDRIAL"/>
    <property type="match status" value="1"/>
</dbReference>
<proteinExistence type="inferred from homology"/>
<evidence type="ECO:0000256" key="4">
    <source>
        <dbReference type="ARBA" id="ARBA00022695"/>
    </source>
</evidence>
<evidence type="ECO:0000256" key="8">
    <source>
        <dbReference type="ARBA" id="ARBA00022842"/>
    </source>
</evidence>
<dbReference type="InterPro" id="IPR003846">
    <property type="entry name" value="SelO"/>
</dbReference>
<evidence type="ECO:0000256" key="6">
    <source>
        <dbReference type="ARBA" id="ARBA00022741"/>
    </source>
</evidence>
<evidence type="ECO:0000256" key="1">
    <source>
        <dbReference type="ARBA" id="ARBA00001946"/>
    </source>
</evidence>
<keyword evidence="3" id="KW-0808">Transferase</keyword>
<dbReference type="OrthoDB" id="9776281at2"/>